<keyword evidence="2" id="KW-1185">Reference proteome</keyword>
<protein>
    <submittedName>
        <fullName evidence="3">BTB domain-containing protein</fullName>
    </submittedName>
</protein>
<accession>A0A914Z3Y7</accession>
<sequence>MFDSAFQEAKENKVTITDSSLEIVKAAMDYCYRQNLSPSFFQDLNNAINLLYFCDKYDFETLKPQCRDLP</sequence>
<dbReference type="SUPFAM" id="SSF54695">
    <property type="entry name" value="POZ domain"/>
    <property type="match status" value="1"/>
</dbReference>
<evidence type="ECO:0000313" key="3">
    <source>
        <dbReference type="WBParaSite" id="PSU_v2.g6604.t1"/>
    </source>
</evidence>
<dbReference type="AlphaFoldDB" id="A0A914Z3Y7"/>
<proteinExistence type="predicted"/>
<dbReference type="Proteomes" id="UP000887577">
    <property type="component" value="Unplaced"/>
</dbReference>
<dbReference type="Pfam" id="PF00651">
    <property type="entry name" value="BTB"/>
    <property type="match status" value="1"/>
</dbReference>
<dbReference type="WBParaSite" id="PSU_v2.g6604.t1">
    <property type="protein sequence ID" value="PSU_v2.g6604.t1"/>
    <property type="gene ID" value="PSU_v2.g6604"/>
</dbReference>
<dbReference type="Gene3D" id="3.30.710.10">
    <property type="entry name" value="Potassium Channel Kv1.1, Chain A"/>
    <property type="match status" value="1"/>
</dbReference>
<name>A0A914Z3Y7_9BILA</name>
<feature type="domain" description="BTB" evidence="1">
    <location>
        <begin position="1"/>
        <end position="68"/>
    </location>
</feature>
<evidence type="ECO:0000313" key="2">
    <source>
        <dbReference type="Proteomes" id="UP000887577"/>
    </source>
</evidence>
<dbReference type="CDD" id="cd18186">
    <property type="entry name" value="BTB_POZ_ZBTB_KLHL-like"/>
    <property type="match status" value="1"/>
</dbReference>
<dbReference type="InterPro" id="IPR011333">
    <property type="entry name" value="SKP1/BTB/POZ_sf"/>
</dbReference>
<reference evidence="3" key="1">
    <citation type="submission" date="2022-11" db="UniProtKB">
        <authorList>
            <consortium name="WormBaseParasite"/>
        </authorList>
    </citation>
    <scope>IDENTIFICATION</scope>
</reference>
<dbReference type="InterPro" id="IPR000210">
    <property type="entry name" value="BTB/POZ_dom"/>
</dbReference>
<organism evidence="2 3">
    <name type="scientific">Panagrolaimus superbus</name>
    <dbReference type="NCBI Taxonomy" id="310955"/>
    <lineage>
        <taxon>Eukaryota</taxon>
        <taxon>Metazoa</taxon>
        <taxon>Ecdysozoa</taxon>
        <taxon>Nematoda</taxon>
        <taxon>Chromadorea</taxon>
        <taxon>Rhabditida</taxon>
        <taxon>Tylenchina</taxon>
        <taxon>Panagrolaimomorpha</taxon>
        <taxon>Panagrolaimoidea</taxon>
        <taxon>Panagrolaimidae</taxon>
        <taxon>Panagrolaimus</taxon>
    </lineage>
</organism>
<evidence type="ECO:0000259" key="1">
    <source>
        <dbReference type="Pfam" id="PF00651"/>
    </source>
</evidence>